<name>A0A934U532_9NOCA</name>
<gene>
    <name evidence="8" type="ORF">JGU71_19770</name>
</gene>
<keyword evidence="9" id="KW-1185">Reference proteome</keyword>
<evidence type="ECO:0000256" key="3">
    <source>
        <dbReference type="ARBA" id="ARBA00022692"/>
    </source>
</evidence>
<dbReference type="InterPro" id="IPR011701">
    <property type="entry name" value="MFS"/>
</dbReference>
<dbReference type="PANTHER" id="PTHR43124:SF3">
    <property type="entry name" value="CHLORAMPHENICOL EFFLUX PUMP RV0191"/>
    <property type="match status" value="1"/>
</dbReference>
<evidence type="ECO:0000256" key="6">
    <source>
        <dbReference type="SAM" id="Phobius"/>
    </source>
</evidence>
<dbReference type="InterPro" id="IPR050189">
    <property type="entry name" value="MFS_Efflux_Transporters"/>
</dbReference>
<reference evidence="8" key="1">
    <citation type="submission" date="2020-12" db="EMBL/GenBank/DDBJ databases">
        <title>Antrihabitans popcorni sp. nov. and Antrihabitans auranticaus sp. nov., isolated from a larva cave.</title>
        <authorList>
            <person name="Lee S.D."/>
            <person name="Kim I.S."/>
        </authorList>
    </citation>
    <scope>NUCLEOTIDE SEQUENCE</scope>
    <source>
        <strain evidence="8">YC3-6</strain>
    </source>
</reference>
<protein>
    <submittedName>
        <fullName evidence="8">MFS transporter</fullName>
    </submittedName>
</protein>
<feature type="transmembrane region" description="Helical" evidence="6">
    <location>
        <begin position="318"/>
        <end position="341"/>
    </location>
</feature>
<feature type="transmembrane region" description="Helical" evidence="6">
    <location>
        <begin position="289"/>
        <end position="312"/>
    </location>
</feature>
<evidence type="ECO:0000256" key="2">
    <source>
        <dbReference type="ARBA" id="ARBA00022475"/>
    </source>
</evidence>
<evidence type="ECO:0000313" key="8">
    <source>
        <dbReference type="EMBL" id="MBJ8341130.1"/>
    </source>
</evidence>
<keyword evidence="4 6" id="KW-1133">Transmembrane helix</keyword>
<feature type="transmembrane region" description="Helical" evidence="6">
    <location>
        <begin position="107"/>
        <end position="128"/>
    </location>
</feature>
<dbReference type="Gene3D" id="1.20.1250.20">
    <property type="entry name" value="MFS general substrate transporter like domains"/>
    <property type="match status" value="1"/>
</dbReference>
<keyword evidence="2" id="KW-1003">Cell membrane</keyword>
<organism evidence="8 9">
    <name type="scientific">Antrihabitans stalagmiti</name>
    <dbReference type="NCBI Taxonomy" id="2799499"/>
    <lineage>
        <taxon>Bacteria</taxon>
        <taxon>Bacillati</taxon>
        <taxon>Actinomycetota</taxon>
        <taxon>Actinomycetes</taxon>
        <taxon>Mycobacteriales</taxon>
        <taxon>Nocardiaceae</taxon>
        <taxon>Antrihabitans</taxon>
    </lineage>
</organism>
<evidence type="ECO:0000313" key="9">
    <source>
        <dbReference type="Proteomes" id="UP000655868"/>
    </source>
</evidence>
<dbReference type="GO" id="GO:0022857">
    <property type="term" value="F:transmembrane transporter activity"/>
    <property type="evidence" value="ECO:0007669"/>
    <property type="project" value="InterPro"/>
</dbReference>
<dbReference type="InterPro" id="IPR036259">
    <property type="entry name" value="MFS_trans_sf"/>
</dbReference>
<feature type="domain" description="Major facilitator superfamily (MFS) profile" evidence="7">
    <location>
        <begin position="16"/>
        <end position="399"/>
    </location>
</feature>
<feature type="transmembrane region" description="Helical" evidence="6">
    <location>
        <begin position="82"/>
        <end position="101"/>
    </location>
</feature>
<dbReference type="GO" id="GO:0005886">
    <property type="term" value="C:plasma membrane"/>
    <property type="evidence" value="ECO:0007669"/>
    <property type="project" value="UniProtKB-SubCell"/>
</dbReference>
<dbReference type="Pfam" id="PF07690">
    <property type="entry name" value="MFS_1"/>
    <property type="match status" value="1"/>
</dbReference>
<evidence type="ECO:0000256" key="5">
    <source>
        <dbReference type="ARBA" id="ARBA00023136"/>
    </source>
</evidence>
<dbReference type="AlphaFoldDB" id="A0A934U532"/>
<comment type="subcellular location">
    <subcellularLocation>
        <location evidence="1">Cell membrane</location>
        <topology evidence="1">Multi-pass membrane protein</topology>
    </subcellularLocation>
</comment>
<proteinExistence type="predicted"/>
<dbReference type="SUPFAM" id="SSF103473">
    <property type="entry name" value="MFS general substrate transporter"/>
    <property type="match status" value="1"/>
</dbReference>
<evidence type="ECO:0000259" key="7">
    <source>
        <dbReference type="PROSITE" id="PS50850"/>
    </source>
</evidence>
<comment type="caution">
    <text evidence="8">The sequence shown here is derived from an EMBL/GenBank/DDBJ whole genome shotgun (WGS) entry which is preliminary data.</text>
</comment>
<evidence type="ECO:0000256" key="1">
    <source>
        <dbReference type="ARBA" id="ARBA00004651"/>
    </source>
</evidence>
<feature type="transmembrane region" description="Helical" evidence="6">
    <location>
        <begin position="353"/>
        <end position="371"/>
    </location>
</feature>
<dbReference type="InterPro" id="IPR020846">
    <property type="entry name" value="MFS_dom"/>
</dbReference>
<feature type="transmembrane region" description="Helical" evidence="6">
    <location>
        <begin position="49"/>
        <end position="70"/>
    </location>
</feature>
<keyword evidence="3 6" id="KW-0812">Transmembrane</keyword>
<dbReference type="RefSeq" id="WP_199705993.1">
    <property type="nucleotide sequence ID" value="NZ_JAEMNV010000006.1"/>
</dbReference>
<dbReference type="PANTHER" id="PTHR43124">
    <property type="entry name" value="PURINE EFFLUX PUMP PBUE"/>
    <property type="match status" value="1"/>
</dbReference>
<sequence length="406" mass="41711">MRKERGPEKSGTPWSQHALLHSVFFLMGSDLFLLPPLLPAIAATYDTSIASTAWVVTSFGLSYAAVSPLFGALTAHRPKRQVILLGVAVMTVGVLVCAAAPSLAVLLVGRVIGGLGGALVGPAIWAYLAETSAPHERGRGIARGAAAYAGGQIAGVPLGTLLAAGTSWRWAFAVLALGLIASGSLIALRLRPTPATARREPGLKAALRFSAGLWRQPIFRLILTANSAAQAARLGTYAYAGAIFAGQFGFGTGLLGLIGAVVGIGSFLGSLVAGPIVDWWARLRRPAPLLGIGWALLLAIGLAVATTAPMWWLCMAGFAMSAFAGAGFFSTSQVFLTTVTAERRGPAVAWNNSAMYLGTAIGTTVLGAFALDSAAFGVVSASFGLLAAAVSVWIVVRLQRGGLESA</sequence>
<feature type="transmembrane region" description="Helical" evidence="6">
    <location>
        <begin position="170"/>
        <end position="190"/>
    </location>
</feature>
<feature type="transmembrane region" description="Helical" evidence="6">
    <location>
        <begin position="377"/>
        <end position="396"/>
    </location>
</feature>
<feature type="transmembrane region" description="Helical" evidence="6">
    <location>
        <begin position="252"/>
        <end position="277"/>
    </location>
</feature>
<dbReference type="Proteomes" id="UP000655868">
    <property type="component" value="Unassembled WGS sequence"/>
</dbReference>
<dbReference type="PROSITE" id="PS50850">
    <property type="entry name" value="MFS"/>
    <property type="match status" value="1"/>
</dbReference>
<accession>A0A934U532</accession>
<dbReference type="EMBL" id="JAEMNV010000006">
    <property type="protein sequence ID" value="MBJ8341130.1"/>
    <property type="molecule type" value="Genomic_DNA"/>
</dbReference>
<feature type="transmembrane region" description="Helical" evidence="6">
    <location>
        <begin position="20"/>
        <end position="43"/>
    </location>
</feature>
<evidence type="ECO:0000256" key="4">
    <source>
        <dbReference type="ARBA" id="ARBA00022989"/>
    </source>
</evidence>
<feature type="transmembrane region" description="Helical" evidence="6">
    <location>
        <begin position="140"/>
        <end position="164"/>
    </location>
</feature>
<keyword evidence="5 6" id="KW-0472">Membrane</keyword>